<sequence length="605" mass="67746">MITSSEQDLIIGIDLGMSSVAYFNLTKSKPSSLAAIRVMKRWEGRIQENKVPTVLVYDKSNIAGGPTSWGFKCDSETEQGRNRATAQWFKKSFAPKRPVNGTGVEAYEHELFEGCLPPTDTLYRDFLSKLHRHISSEFPESYFSNDATWATAHVEFVFSVPATWDNKHVNKFIKIAREAGFGEHENTPKHSIGPCLTEPQAAAVFATKEEEEAFKAGENVLIIDAGGGTADLCLLSISNNDSGGVDLSEIKPVEGEEIGSSYIDQSFQQLAFEKLKEIGHQRLQIDKRILRHCAWKMMISADFQHNKHDLGRQEYSVDDSFYVKIPVPLPSDGLAEVQNVTEDGHMRFSWGELMDMFVEQGDKLKQLINNMVDSLQLKPVSTTINHVYFSGGLGGSPYLIKLMTKEFNGSGALNSAHIHASSDPQLCVCKGLVMNRLERLQSGSCTFSKLCARTSLGILKHEKLSILKASHRKAKRENGHDVSKQQTVTAVDWVVLKGEPYDAERPISKDYQMRFPADVQQSKLHGYITIVSSGEEHPPRYYRPGDSIEEVAQVAYDFQGISEKNLHMRHAKWFDRAIGRKACQEINFVISAKLNAAEVNFECRT</sequence>
<dbReference type="InterPro" id="IPR043129">
    <property type="entry name" value="ATPase_NBD"/>
</dbReference>
<protein>
    <recommendedName>
        <fullName evidence="3">Hsp70 family chaperone</fullName>
    </recommendedName>
</protein>
<dbReference type="SUPFAM" id="SSF53067">
    <property type="entry name" value="Actin-like ATPase domain"/>
    <property type="match status" value="2"/>
</dbReference>
<dbReference type="EMBL" id="JAWRVE010000003">
    <property type="protein sequence ID" value="KAL1882944.1"/>
    <property type="molecule type" value="Genomic_DNA"/>
</dbReference>
<comment type="caution">
    <text evidence="1">The sequence shown here is derived from an EMBL/GenBank/DDBJ whole genome shotgun (WGS) entry which is preliminary data.</text>
</comment>
<dbReference type="PANTHER" id="PTHR42749:SF1">
    <property type="entry name" value="CELL SHAPE-DETERMINING PROTEIN MREB"/>
    <property type="match status" value="1"/>
</dbReference>
<evidence type="ECO:0008006" key="3">
    <source>
        <dbReference type="Google" id="ProtNLM"/>
    </source>
</evidence>
<dbReference type="PANTHER" id="PTHR42749">
    <property type="entry name" value="CELL SHAPE-DETERMINING PROTEIN MREB"/>
    <property type="match status" value="1"/>
</dbReference>
<dbReference type="Proteomes" id="UP001583177">
    <property type="component" value="Unassembled WGS sequence"/>
</dbReference>
<organism evidence="1 2">
    <name type="scientific">Diaporthe australafricana</name>
    <dbReference type="NCBI Taxonomy" id="127596"/>
    <lineage>
        <taxon>Eukaryota</taxon>
        <taxon>Fungi</taxon>
        <taxon>Dikarya</taxon>
        <taxon>Ascomycota</taxon>
        <taxon>Pezizomycotina</taxon>
        <taxon>Sordariomycetes</taxon>
        <taxon>Sordariomycetidae</taxon>
        <taxon>Diaporthales</taxon>
        <taxon>Diaporthaceae</taxon>
        <taxon>Diaporthe</taxon>
    </lineage>
</organism>
<dbReference type="Gene3D" id="3.30.420.40">
    <property type="match status" value="2"/>
</dbReference>
<dbReference type="CDD" id="cd10170">
    <property type="entry name" value="ASKHA_NBD_HSP70"/>
    <property type="match status" value="1"/>
</dbReference>
<keyword evidence="2" id="KW-1185">Reference proteome</keyword>
<accession>A0ABR3Y4J2</accession>
<dbReference type="Gene3D" id="3.90.640.10">
    <property type="entry name" value="Actin, Chain A, domain 4"/>
    <property type="match status" value="1"/>
</dbReference>
<reference evidence="1 2" key="1">
    <citation type="journal article" date="2024" name="IMA Fungus">
        <title>IMA Genome - F19 : A genome assembly and annotation guide to empower mycologists, including annotated draft genome sequences of Ceratocystis pirilliformis, Diaporthe australafricana, Fusarium ophioides, Paecilomyces lecythidis, and Sporothrix stenoceras.</title>
        <authorList>
            <person name="Aylward J."/>
            <person name="Wilson A.M."/>
            <person name="Visagie C.M."/>
            <person name="Spraker J."/>
            <person name="Barnes I."/>
            <person name="Buitendag C."/>
            <person name="Ceriani C."/>
            <person name="Del Mar Angel L."/>
            <person name="du Plessis D."/>
            <person name="Fuchs T."/>
            <person name="Gasser K."/>
            <person name="Kramer D."/>
            <person name="Li W."/>
            <person name="Munsamy K."/>
            <person name="Piso A."/>
            <person name="Price J.L."/>
            <person name="Sonnekus B."/>
            <person name="Thomas C."/>
            <person name="van der Nest A."/>
            <person name="van Dijk A."/>
            <person name="van Heerden A."/>
            <person name="van Vuuren N."/>
            <person name="Yilmaz N."/>
            <person name="Duong T.A."/>
            <person name="van der Merwe N.A."/>
            <person name="Wingfield M.J."/>
            <person name="Wingfield B.D."/>
        </authorList>
    </citation>
    <scope>NUCLEOTIDE SEQUENCE [LARGE SCALE GENOMIC DNA]</scope>
    <source>
        <strain evidence="1 2">CMW 18300</strain>
    </source>
</reference>
<gene>
    <name evidence="1" type="ORF">Daus18300_000582</name>
</gene>
<name>A0ABR3Y4J2_9PEZI</name>
<proteinExistence type="predicted"/>
<evidence type="ECO:0000313" key="2">
    <source>
        <dbReference type="Proteomes" id="UP001583177"/>
    </source>
</evidence>
<evidence type="ECO:0000313" key="1">
    <source>
        <dbReference type="EMBL" id="KAL1882944.1"/>
    </source>
</evidence>